<keyword evidence="1" id="KW-0456">Lyase</keyword>
<dbReference type="PIRSF" id="PIRSF038992">
    <property type="entry name" value="Aldolase_Ia"/>
    <property type="match status" value="1"/>
</dbReference>
<evidence type="ECO:0000313" key="1">
    <source>
        <dbReference type="EMBL" id="ADI01562.1"/>
    </source>
</evidence>
<dbReference type="RefSeq" id="WP_013174964.1">
    <property type="nucleotide sequence ID" value="NC_014220.1"/>
</dbReference>
<dbReference type="InterPro" id="IPR041720">
    <property type="entry name" value="FbaB-like"/>
</dbReference>
<dbReference type="Gene3D" id="3.20.20.70">
    <property type="entry name" value="Aldolase class I"/>
    <property type="match status" value="1"/>
</dbReference>
<dbReference type="eggNOG" id="COG1830">
    <property type="taxonomic scope" value="Bacteria"/>
</dbReference>
<accession>D7CLH7</accession>
<sequence length="267" mass="28327">MNGLDYRMRRILNPGTGRSLVIAIDHGYALGPIAGIVDVGKTIRELDATGKVDAWLLTGGVFRYAFDPTGNPGVILRISGGATIAGPDITREGVVSSVNEGLALAADAVAVSAFIGSQYEHETLLGLARTAEECHRWNMPLLGVIGLGKEVGEKKHDAQFIALGARVAAEHGADMVKTYYTEKDFEKVVSGCPVPVLIAGGPKCDTDIDTLEMIYGALQGGARGIVMGRNIWQSPHPAQLLDAAWHLIHADFTVKEAAQLLSDSINS</sequence>
<dbReference type="EMBL" id="CP002048">
    <property type="protein sequence ID" value="ADI01562.1"/>
    <property type="molecule type" value="Genomic_DNA"/>
</dbReference>
<dbReference type="PANTHER" id="PTHR47916">
    <property type="entry name" value="FRUCTOSE-BISPHOSPHATE ALDOLASE CLASS 1"/>
    <property type="match status" value="1"/>
</dbReference>
<dbReference type="Proteomes" id="UP000000378">
    <property type="component" value="Chromosome"/>
</dbReference>
<dbReference type="InterPro" id="IPR013785">
    <property type="entry name" value="Aldolase_TIM"/>
</dbReference>
<dbReference type="AlphaFoldDB" id="D7CLH7"/>
<dbReference type="Pfam" id="PF01791">
    <property type="entry name" value="DeoC"/>
    <property type="match status" value="1"/>
</dbReference>
<dbReference type="OrthoDB" id="5915071at2"/>
<reference evidence="2" key="1">
    <citation type="journal article" date="2010" name="Stand. Genomic Sci.">
        <title>Complete genome sequence of Syntrophothermus lipocalidus type strain (TGB-C1T).</title>
        <authorList>
            <consortium name="US DOE Joint Genome Institute (JGI-PGF)"/>
            <person name="Djao O."/>
            <person name="Zhang X."/>
            <person name="Lucas S."/>
            <person name="Lapidus A."/>
            <person name="Glavina Del Rio T."/>
            <person name="Nolan M."/>
            <person name="Tice H."/>
            <person name="Cheng J."/>
            <person name="Han C."/>
            <person name="Tapia R."/>
            <person name="Goodwin L."/>
            <person name="Pitluck S."/>
            <person name="Liolios K."/>
            <person name="Ivanova N."/>
            <person name="Mavromatis K."/>
            <person name="Mikhailova N."/>
            <person name="Ovchinnikova G."/>
            <person name="Pati A."/>
            <person name="Brambilla E."/>
            <person name="Chen A."/>
            <person name="Palaniappan K."/>
            <person name="Land M."/>
            <person name="Hauser L."/>
            <person name="Chang Y."/>
            <person name="Jeffries C."/>
            <person name="Rohde M."/>
            <person name="Sikorski J."/>
            <person name="Spring S."/>
            <person name="Goker M."/>
            <person name="Detter J."/>
            <person name="Woyke T."/>
            <person name="Bristow J."/>
            <person name="Eisen J."/>
            <person name="Markowitz V."/>
            <person name="Hugenholtz P."/>
            <person name="Kyrpides N."/>
            <person name="Klenk H."/>
        </authorList>
    </citation>
    <scope>NUCLEOTIDE SEQUENCE [LARGE SCALE GENOMIC DNA]</scope>
    <source>
        <strain evidence="2">DSM 12680 / TGB-C1</strain>
    </source>
</reference>
<organism evidence="1 2">
    <name type="scientific">Syntrophothermus lipocalidus (strain DSM 12680 / TGB-C1)</name>
    <dbReference type="NCBI Taxonomy" id="643648"/>
    <lineage>
        <taxon>Bacteria</taxon>
        <taxon>Bacillati</taxon>
        <taxon>Bacillota</taxon>
        <taxon>Clostridia</taxon>
        <taxon>Eubacteriales</taxon>
        <taxon>Syntrophomonadaceae</taxon>
        <taxon>Syntrophothermus</taxon>
    </lineage>
</organism>
<dbReference type="GO" id="GO:0004332">
    <property type="term" value="F:fructose-bisphosphate aldolase activity"/>
    <property type="evidence" value="ECO:0007669"/>
    <property type="project" value="UniProtKB-EC"/>
</dbReference>
<keyword evidence="2" id="KW-1185">Reference proteome</keyword>
<protein>
    <submittedName>
        <fullName evidence="1">Fructose-bisphosphate aldolase</fullName>
        <ecNumber evidence="1">4.1.2.13</ecNumber>
    </submittedName>
</protein>
<dbReference type="SUPFAM" id="SSF51569">
    <property type="entry name" value="Aldolase"/>
    <property type="match status" value="1"/>
</dbReference>
<dbReference type="InterPro" id="IPR002915">
    <property type="entry name" value="DeoC/FbaB/LacD_aldolase"/>
</dbReference>
<proteinExistence type="predicted"/>
<dbReference type="HOGENOM" id="CLU_057069_2_0_9"/>
<dbReference type="SMART" id="SM01133">
    <property type="entry name" value="DeoC"/>
    <property type="match status" value="1"/>
</dbReference>
<dbReference type="EC" id="4.1.2.13" evidence="1"/>
<dbReference type="KEGG" id="slp:Slip_0782"/>
<name>D7CLH7_SYNLT</name>
<reference evidence="1 2" key="2">
    <citation type="journal article" date="2010" name="Stand. Genomic Sci.">
        <title>Complete genome sequence of Syntrophothermus lipocalidus type strain (TGB-C1).</title>
        <authorList>
            <person name="Djao O.D."/>
            <person name="Zhang X."/>
            <person name="Lucas S."/>
            <person name="Lapidus A."/>
            <person name="Del Rio T.G."/>
            <person name="Nolan M."/>
            <person name="Tice H."/>
            <person name="Cheng J.F."/>
            <person name="Han C."/>
            <person name="Tapia R."/>
            <person name="Goodwin L."/>
            <person name="Pitluck S."/>
            <person name="Liolios K."/>
            <person name="Ivanova N."/>
            <person name="Mavromatis K."/>
            <person name="Mikhailova N."/>
            <person name="Ovchinnikova G."/>
            <person name="Pati A."/>
            <person name="Brambilla E."/>
            <person name="Chen A."/>
            <person name="Palaniappan K."/>
            <person name="Land M."/>
            <person name="Hauser L."/>
            <person name="Chang Y.J."/>
            <person name="Jeffries C.D."/>
            <person name="Rohde M."/>
            <person name="Sikorski J."/>
            <person name="Spring S."/>
            <person name="Goker M."/>
            <person name="Detter J.C."/>
            <person name="Woyke T."/>
            <person name="Bristow J."/>
            <person name="Eisen J.A."/>
            <person name="Markowitz V."/>
            <person name="Hugenholtz P."/>
            <person name="Kyrpides N.C."/>
            <person name="Klenk H.P."/>
        </authorList>
    </citation>
    <scope>NUCLEOTIDE SEQUENCE [LARGE SCALE GENOMIC DNA]</scope>
    <source>
        <strain evidence="2">DSM 12680 / TGB-C1</strain>
    </source>
</reference>
<dbReference type="InterPro" id="IPR050456">
    <property type="entry name" value="DeoC/FbaB_aldolase"/>
</dbReference>
<dbReference type="STRING" id="643648.Slip_0782"/>
<evidence type="ECO:0000313" key="2">
    <source>
        <dbReference type="Proteomes" id="UP000000378"/>
    </source>
</evidence>
<gene>
    <name evidence="1" type="ordered locus">Slip_0782</name>
</gene>
<dbReference type="PANTHER" id="PTHR47916:SF1">
    <property type="entry name" value="3-HYDROXY-5-PHOSPHONOOXYPENTANE-2,4-DIONE THIOLASE"/>
    <property type="match status" value="1"/>
</dbReference>